<dbReference type="Gene3D" id="1.10.630.10">
    <property type="entry name" value="Cytochrome P450"/>
    <property type="match status" value="1"/>
</dbReference>
<evidence type="ECO:0000313" key="12">
    <source>
        <dbReference type="EMBL" id="KAJ8064628.1"/>
    </source>
</evidence>
<comment type="cofactor">
    <cofactor evidence="1 9">
        <name>heme</name>
        <dbReference type="ChEBI" id="CHEBI:30413"/>
    </cofactor>
</comment>
<dbReference type="CDD" id="cd11063">
    <property type="entry name" value="CYP52"/>
    <property type="match status" value="1"/>
</dbReference>
<dbReference type="PRINTS" id="PR00464">
    <property type="entry name" value="EP450II"/>
</dbReference>
<evidence type="ECO:0000256" key="11">
    <source>
        <dbReference type="SAM" id="Phobius"/>
    </source>
</evidence>
<evidence type="ECO:0000256" key="1">
    <source>
        <dbReference type="ARBA" id="ARBA00001971"/>
    </source>
</evidence>
<evidence type="ECO:0000256" key="9">
    <source>
        <dbReference type="PIRSR" id="PIRSR602402-1"/>
    </source>
</evidence>
<dbReference type="GO" id="GO:0020037">
    <property type="term" value="F:heme binding"/>
    <property type="evidence" value="ECO:0007669"/>
    <property type="project" value="InterPro"/>
</dbReference>
<keyword evidence="5 10" id="KW-0560">Oxidoreductase</keyword>
<evidence type="ECO:0000256" key="3">
    <source>
        <dbReference type="ARBA" id="ARBA00022617"/>
    </source>
</evidence>
<comment type="similarity">
    <text evidence="2 10">Belongs to the cytochrome P450 family.</text>
</comment>
<keyword evidence="3 9" id="KW-0349">Heme</keyword>
<evidence type="ECO:0000256" key="7">
    <source>
        <dbReference type="ARBA" id="ARBA00023026"/>
    </source>
</evidence>
<dbReference type="Proteomes" id="UP001152300">
    <property type="component" value="Unassembled WGS sequence"/>
</dbReference>
<evidence type="ECO:0000256" key="2">
    <source>
        <dbReference type="ARBA" id="ARBA00010617"/>
    </source>
</evidence>
<accession>A0A9X0ALQ9</accession>
<dbReference type="InterPro" id="IPR017972">
    <property type="entry name" value="Cyt_P450_CS"/>
</dbReference>
<keyword evidence="4 9" id="KW-0479">Metal-binding</keyword>
<evidence type="ECO:0000256" key="4">
    <source>
        <dbReference type="ARBA" id="ARBA00022723"/>
    </source>
</evidence>
<dbReference type="GO" id="GO:0016712">
    <property type="term" value="F:oxidoreductase activity, acting on paired donors, with incorporation or reduction of molecular oxygen, reduced flavin or flavoprotein as one donor, and incorporation of one atom of oxygen"/>
    <property type="evidence" value="ECO:0007669"/>
    <property type="project" value="InterPro"/>
</dbReference>
<keyword evidence="11" id="KW-0812">Transmembrane</keyword>
<sequence length="533" mass="60318">MACNTVTDNNSNRMLSIIHKIIQRLSIEMASLSTFACAALCILLGYHAFCWLYRHRLARSNGHLPPRKYPHMEPFFGLDLFIKTGKLLKEHRMLPEIAQRFADHGRTFQTSNLGRTQINSIEPENIHTVFSTRSTEWGVQPIRLAAQEPFCGRGFITTDGEEWAHAKSLLKPGFQRSYISNLTSLEEHFQIMLSRIPKDGSTIDLLPLFADLYLDIATVFLFGESIGALSQNVPFHAEGVLAAFDYAMRGCGIRVVLGPLRFLYRDPKWYEACQKVRQFADYYVERAIEYRQQYLEGKDSKISDSSNRTLLQSIAEQTGDREDLRWQVMQAHMAAQETTGNLLANVFFLLSRHPGAWRKLQEEVDAVGDSDLDWDCISRLKYVRMVLNEALRMYPILPNIFRTALKSTSLPSGGGPDGKSPIYIPKGTMFSTSSYALHRDAAIWGPDAAEFKPERWDNKFKPGPGEFIPFGAGPRVCMGQQKALIESGYIVVRMMQEFSEIESRDNQDWMGQLQLTAKNLHGCVVSLKPLGGG</sequence>
<comment type="caution">
    <text evidence="12">The sequence shown here is derived from an EMBL/GenBank/DDBJ whole genome shotgun (WGS) entry which is preliminary data.</text>
</comment>
<evidence type="ECO:0008006" key="14">
    <source>
        <dbReference type="Google" id="ProtNLM"/>
    </source>
</evidence>
<dbReference type="InterPro" id="IPR036396">
    <property type="entry name" value="Cyt_P450_sf"/>
</dbReference>
<dbReference type="Pfam" id="PF00067">
    <property type="entry name" value="p450"/>
    <property type="match status" value="1"/>
</dbReference>
<keyword evidence="13" id="KW-1185">Reference proteome</keyword>
<dbReference type="OrthoDB" id="1470350at2759"/>
<keyword evidence="8 10" id="KW-0503">Monooxygenase</keyword>
<dbReference type="PROSITE" id="PS00086">
    <property type="entry name" value="CYTOCHROME_P450"/>
    <property type="match status" value="1"/>
</dbReference>
<gene>
    <name evidence="12" type="ORF">OCU04_006955</name>
</gene>
<dbReference type="AlphaFoldDB" id="A0A9X0ALQ9"/>
<keyword evidence="7" id="KW-0843">Virulence</keyword>
<dbReference type="InterPro" id="IPR047146">
    <property type="entry name" value="Cyt_P450_E_CYP52_fungi"/>
</dbReference>
<feature type="binding site" description="axial binding residue" evidence="9">
    <location>
        <position position="477"/>
    </location>
    <ligand>
        <name>heme</name>
        <dbReference type="ChEBI" id="CHEBI:30413"/>
    </ligand>
    <ligandPart>
        <name>Fe</name>
        <dbReference type="ChEBI" id="CHEBI:18248"/>
    </ligandPart>
</feature>
<keyword evidence="11" id="KW-1133">Transmembrane helix</keyword>
<dbReference type="PRINTS" id="PR00385">
    <property type="entry name" value="P450"/>
</dbReference>
<protein>
    <recommendedName>
        <fullName evidence="14">Cytochrome P450 alkane hydroxylase</fullName>
    </recommendedName>
</protein>
<keyword evidence="11" id="KW-0472">Membrane</keyword>
<evidence type="ECO:0000256" key="10">
    <source>
        <dbReference type="RuleBase" id="RU000461"/>
    </source>
</evidence>
<organism evidence="12 13">
    <name type="scientific">Sclerotinia nivalis</name>
    <dbReference type="NCBI Taxonomy" id="352851"/>
    <lineage>
        <taxon>Eukaryota</taxon>
        <taxon>Fungi</taxon>
        <taxon>Dikarya</taxon>
        <taxon>Ascomycota</taxon>
        <taxon>Pezizomycotina</taxon>
        <taxon>Leotiomycetes</taxon>
        <taxon>Helotiales</taxon>
        <taxon>Sclerotiniaceae</taxon>
        <taxon>Sclerotinia</taxon>
    </lineage>
</organism>
<feature type="transmembrane region" description="Helical" evidence="11">
    <location>
        <begin position="32"/>
        <end position="53"/>
    </location>
</feature>
<dbReference type="InterPro" id="IPR001128">
    <property type="entry name" value="Cyt_P450"/>
</dbReference>
<dbReference type="InterPro" id="IPR002402">
    <property type="entry name" value="Cyt_P450_E_grp-II"/>
</dbReference>
<dbReference type="InterPro" id="IPR002974">
    <property type="entry name" value="Cyt_P450_E_CYP52_ascomycetes"/>
</dbReference>
<dbReference type="GO" id="GO:0005506">
    <property type="term" value="F:iron ion binding"/>
    <property type="evidence" value="ECO:0007669"/>
    <property type="project" value="InterPro"/>
</dbReference>
<dbReference type="PANTHER" id="PTHR24287">
    <property type="entry name" value="P450, PUTATIVE (EUROFUNG)-RELATED"/>
    <property type="match status" value="1"/>
</dbReference>
<dbReference type="PANTHER" id="PTHR24287:SF17">
    <property type="entry name" value="P450, PUTATIVE (EUROFUNG)-RELATED"/>
    <property type="match status" value="1"/>
</dbReference>
<evidence type="ECO:0000256" key="5">
    <source>
        <dbReference type="ARBA" id="ARBA00023002"/>
    </source>
</evidence>
<proteinExistence type="inferred from homology"/>
<name>A0A9X0ALQ9_9HELO</name>
<dbReference type="SUPFAM" id="SSF48264">
    <property type="entry name" value="Cytochrome P450"/>
    <property type="match status" value="1"/>
</dbReference>
<keyword evidence="6 9" id="KW-0408">Iron</keyword>
<evidence type="ECO:0000313" key="13">
    <source>
        <dbReference type="Proteomes" id="UP001152300"/>
    </source>
</evidence>
<dbReference type="EMBL" id="JAPEIS010000007">
    <property type="protein sequence ID" value="KAJ8064628.1"/>
    <property type="molecule type" value="Genomic_DNA"/>
</dbReference>
<evidence type="ECO:0000256" key="6">
    <source>
        <dbReference type="ARBA" id="ARBA00023004"/>
    </source>
</evidence>
<evidence type="ECO:0000256" key="8">
    <source>
        <dbReference type="ARBA" id="ARBA00023033"/>
    </source>
</evidence>
<dbReference type="PRINTS" id="PR01239">
    <property type="entry name" value="EP450IICYP52"/>
</dbReference>
<reference evidence="12" key="1">
    <citation type="submission" date="2022-11" db="EMBL/GenBank/DDBJ databases">
        <title>Genome Resource of Sclerotinia nivalis Strain SnTB1, a Plant Pathogen Isolated from American Ginseng.</title>
        <authorList>
            <person name="Fan S."/>
        </authorList>
    </citation>
    <scope>NUCLEOTIDE SEQUENCE</scope>
    <source>
        <strain evidence="12">SnTB1</strain>
    </source>
</reference>